<dbReference type="EMBL" id="DQ915601">
    <property type="protein sequence ID" value="ABI48987.1"/>
    <property type="molecule type" value="Genomic_DNA"/>
</dbReference>
<keyword evidence="8" id="KW-0520">NAD</keyword>
<organism evidence="12">
    <name type="scientific">Amphimedon queenslandica</name>
    <name type="common">Sponge</name>
    <dbReference type="NCBI Taxonomy" id="400682"/>
    <lineage>
        <taxon>Eukaryota</taxon>
        <taxon>Metazoa</taxon>
        <taxon>Porifera</taxon>
        <taxon>Demospongiae</taxon>
        <taxon>Heteroscleromorpha</taxon>
        <taxon>Haplosclerida</taxon>
        <taxon>Niphatidae</taxon>
        <taxon>Amphimedon</taxon>
    </lineage>
</organism>
<dbReference type="KEGG" id="aqu:4794369"/>
<dbReference type="Gene3D" id="1.10.287.3510">
    <property type="match status" value="1"/>
</dbReference>
<keyword evidence="6" id="KW-1278">Translocase</keyword>
<evidence type="ECO:0000313" key="12">
    <source>
        <dbReference type="EMBL" id="ABI48987.1"/>
    </source>
</evidence>
<keyword evidence="4" id="KW-0813">Transport</keyword>
<evidence type="ECO:0000313" key="14">
    <source>
        <dbReference type="Proteomes" id="UP000007879"/>
    </source>
</evidence>
<dbReference type="PANTHER" id="PTHR11434">
    <property type="entry name" value="NADH-UBIQUINONE OXIDOREDUCTASE SUBUNIT ND4L"/>
    <property type="match status" value="1"/>
</dbReference>
<dbReference type="GO" id="GO:0042773">
    <property type="term" value="P:ATP synthesis coupled electron transport"/>
    <property type="evidence" value="ECO:0007669"/>
    <property type="project" value="InterPro"/>
</dbReference>
<accession>A2T557</accession>
<reference evidence="14" key="2">
    <citation type="journal article" date="2010" name="Nature">
        <title>The Amphimedon queenslandica genome and the evolution of animal complexity.</title>
        <authorList>
            <person name="Srivastava M."/>
            <person name="Simakov O."/>
            <person name="Chapman J."/>
            <person name="Fahey B."/>
            <person name="Gauthier M.E."/>
            <person name="Mitros T."/>
            <person name="Richards G.S."/>
            <person name="Conaco C."/>
            <person name="Dacre M."/>
            <person name="Hellsten U."/>
            <person name="Larroux C."/>
            <person name="Putnam N.H."/>
            <person name="Stanke M."/>
            <person name="Adamska M."/>
            <person name="Darling A."/>
            <person name="Degnan S.M."/>
            <person name="Oakley T.H."/>
            <person name="Plachetzki D.C."/>
            <person name="Zhai Y."/>
            <person name="Adamski M."/>
            <person name="Calcino A."/>
            <person name="Cummins S.F."/>
            <person name="Goodstein D.M."/>
            <person name="Harris C."/>
            <person name="Jackson D.J."/>
            <person name="Leys S.P."/>
            <person name="Shu S."/>
            <person name="Woodcroft B.J."/>
            <person name="Vervoort M."/>
            <person name="Kosik K.S."/>
            <person name="Manning G."/>
            <person name="Degnan B.M."/>
            <person name="Rokhsar D.S."/>
        </authorList>
    </citation>
    <scope>NUCLEOTIDE SEQUENCE [LARGE SCALE GENOMIC DNA]</scope>
</reference>
<dbReference type="Proteomes" id="UP000007879">
    <property type="component" value="Unassembled WGS sequence"/>
</dbReference>
<dbReference type="PANTHER" id="PTHR11434:SF16">
    <property type="entry name" value="NADH-UBIQUINONE OXIDOREDUCTASE CHAIN 4L"/>
    <property type="match status" value="1"/>
</dbReference>
<comment type="subcellular location">
    <subcellularLocation>
        <location evidence="1">Membrane</location>
        <topology evidence="1">Multi-pass membrane protein</topology>
    </subcellularLocation>
</comment>
<protein>
    <recommendedName>
        <fullName evidence="3">NADH-ubiquinone oxidoreductase chain 4L</fullName>
    </recommendedName>
    <alternativeName>
        <fullName evidence="10">NADH dehydrogenase subunit 4L</fullName>
    </alternativeName>
</protein>
<evidence type="ECO:0000256" key="3">
    <source>
        <dbReference type="ARBA" id="ARBA00016612"/>
    </source>
</evidence>
<reference evidence="12" key="1">
    <citation type="journal article" date="2007" name="Mol. Biol. Evol.">
        <title>Mitochondrial diversity of early-branching metazoa is revealed by the complete mt genome of a haplosclerid demosponge.</title>
        <authorList>
            <person name="Erpenbeck D."/>
            <person name="Voigt O."/>
            <person name="Adamski M."/>
            <person name="Adamska M."/>
            <person name="Hooper J."/>
            <person name="Worheide G."/>
            <person name="Degnan B."/>
        </authorList>
    </citation>
    <scope>NUCLEOTIDE SEQUENCE</scope>
</reference>
<evidence type="ECO:0000313" key="13">
    <source>
        <dbReference type="EnsemblMetazoa" id="YP_001031198.1"/>
    </source>
</evidence>
<evidence type="ECO:0000256" key="11">
    <source>
        <dbReference type="SAM" id="Phobius"/>
    </source>
</evidence>
<evidence type="ECO:0000256" key="9">
    <source>
        <dbReference type="ARBA" id="ARBA00023136"/>
    </source>
</evidence>
<evidence type="ECO:0000256" key="8">
    <source>
        <dbReference type="ARBA" id="ARBA00023027"/>
    </source>
</evidence>
<evidence type="ECO:0000256" key="6">
    <source>
        <dbReference type="ARBA" id="ARBA00022967"/>
    </source>
</evidence>
<evidence type="ECO:0000256" key="1">
    <source>
        <dbReference type="ARBA" id="ARBA00004141"/>
    </source>
</evidence>
<gene>
    <name evidence="12" type="primary">nad4L</name>
    <name evidence="13" type="synonym">4794369</name>
</gene>
<evidence type="ECO:0000256" key="4">
    <source>
        <dbReference type="ARBA" id="ARBA00022448"/>
    </source>
</evidence>
<evidence type="ECO:0000256" key="10">
    <source>
        <dbReference type="ARBA" id="ARBA00031586"/>
    </source>
</evidence>
<reference evidence="13" key="3">
    <citation type="submission" date="2024-06" db="UniProtKB">
        <authorList>
            <consortium name="EnsemblMetazoa"/>
        </authorList>
    </citation>
    <scope>IDENTIFICATION</scope>
</reference>
<dbReference type="GO" id="GO:0030964">
    <property type="term" value="C:NADH dehydrogenase complex"/>
    <property type="evidence" value="ECO:0007669"/>
    <property type="project" value="TreeGrafter"/>
</dbReference>
<dbReference type="InterPro" id="IPR001133">
    <property type="entry name" value="NADH_UbQ_OxRdtase_chain4L/K"/>
</dbReference>
<evidence type="ECO:0000256" key="5">
    <source>
        <dbReference type="ARBA" id="ARBA00022692"/>
    </source>
</evidence>
<evidence type="ECO:0000256" key="2">
    <source>
        <dbReference type="ARBA" id="ARBA00010519"/>
    </source>
</evidence>
<name>A2T557_AMPQE</name>
<keyword evidence="7 11" id="KW-1133">Transmembrane helix</keyword>
<keyword evidence="12" id="KW-0496">Mitochondrion</keyword>
<comment type="similarity">
    <text evidence="2">Belongs to the complex I subunit 4L family.</text>
</comment>
<dbReference type="HAMAP" id="MF_01456">
    <property type="entry name" value="NDH1_NuoK"/>
    <property type="match status" value="1"/>
</dbReference>
<dbReference type="InterPro" id="IPR039428">
    <property type="entry name" value="NUOK/Mnh_C1-like"/>
</dbReference>
<keyword evidence="9 11" id="KW-0472">Membrane</keyword>
<keyword evidence="14" id="KW-1185">Reference proteome</keyword>
<geneLocation type="mitochondrion" evidence="12"/>
<dbReference type="Pfam" id="PF00420">
    <property type="entry name" value="Oxidored_q2"/>
    <property type="match status" value="1"/>
</dbReference>
<keyword evidence="5 11" id="KW-0812">Transmembrane</keyword>
<feature type="transmembrane region" description="Helical" evidence="11">
    <location>
        <begin position="57"/>
        <end position="83"/>
    </location>
</feature>
<proteinExistence type="inferred from homology"/>
<sequence length="98" mass="10514">MSVIYIGAILIFAIGVLGVILNRNSFIIMLMSMELMYLGVVLLMVLITSAFDDMTGVIWAIAIITVVAADSAIGLSMLVAFYVTRGSINVKSLNVLRG</sequence>
<dbReference type="GO" id="GO:0016651">
    <property type="term" value="F:oxidoreductase activity, acting on NAD(P)H"/>
    <property type="evidence" value="ECO:0007669"/>
    <property type="project" value="InterPro"/>
</dbReference>
<evidence type="ECO:0000256" key="7">
    <source>
        <dbReference type="ARBA" id="ARBA00022989"/>
    </source>
</evidence>
<dbReference type="EnsemblMetazoa" id="GeneID_4794369_t1">
    <property type="protein sequence ID" value="YP_001031198.1"/>
    <property type="gene ID" value="GeneID_4794369"/>
</dbReference>
<dbReference type="NCBIfam" id="NF004320">
    <property type="entry name" value="PRK05715.1-2"/>
    <property type="match status" value="1"/>
</dbReference>
<feature type="transmembrane region" description="Helical" evidence="11">
    <location>
        <begin position="6"/>
        <end position="23"/>
    </location>
</feature>
<feature type="transmembrane region" description="Helical" evidence="11">
    <location>
        <begin position="35"/>
        <end position="51"/>
    </location>
</feature>
<dbReference type="AlphaFoldDB" id="A2T557"/>